<reference evidence="6 7" key="1">
    <citation type="submission" date="2016-10" db="EMBL/GenBank/DDBJ databases">
        <authorList>
            <person name="de Groot N.N."/>
        </authorList>
    </citation>
    <scope>NUCLEOTIDE SEQUENCE [LARGE SCALE GENOMIC DNA]</scope>
    <source>
        <strain evidence="6 7">DSM 28129</strain>
    </source>
</reference>
<dbReference type="Proteomes" id="UP000198972">
    <property type="component" value="Unassembled WGS sequence"/>
</dbReference>
<dbReference type="PROSITE" id="PS50949">
    <property type="entry name" value="HTH_GNTR"/>
    <property type="match status" value="1"/>
</dbReference>
<organism evidence="6 7">
    <name type="scientific">Fontibacillus panacisegetis</name>
    <dbReference type="NCBI Taxonomy" id="670482"/>
    <lineage>
        <taxon>Bacteria</taxon>
        <taxon>Bacillati</taxon>
        <taxon>Bacillota</taxon>
        <taxon>Bacilli</taxon>
        <taxon>Bacillales</taxon>
        <taxon>Paenibacillaceae</taxon>
        <taxon>Fontibacillus</taxon>
    </lineage>
</organism>
<proteinExistence type="predicted"/>
<dbReference type="InterPro" id="IPR036388">
    <property type="entry name" value="WH-like_DNA-bd_sf"/>
</dbReference>
<accession>A0A1G7NK30</accession>
<gene>
    <name evidence="6" type="ORF">SAMN04488542_11626</name>
</gene>
<dbReference type="InterPro" id="IPR000524">
    <property type="entry name" value="Tscrpt_reg_HTH_GntR"/>
</dbReference>
<feature type="domain" description="HTH gntR-type" evidence="5">
    <location>
        <begin position="9"/>
        <end position="77"/>
    </location>
</feature>
<feature type="coiled-coil region" evidence="4">
    <location>
        <begin position="115"/>
        <end position="145"/>
    </location>
</feature>
<dbReference type="PANTHER" id="PTHR43537:SF5">
    <property type="entry name" value="UXU OPERON TRANSCRIPTIONAL REGULATOR"/>
    <property type="match status" value="1"/>
</dbReference>
<protein>
    <submittedName>
        <fullName evidence="6">GntR family transcriptional regulator, transcriptional repressor for pyruvate dehydrogenase complex</fullName>
    </submittedName>
</protein>
<dbReference type="SUPFAM" id="SSF46785">
    <property type="entry name" value="Winged helix' DNA-binding domain"/>
    <property type="match status" value="1"/>
</dbReference>
<dbReference type="PANTHER" id="PTHR43537">
    <property type="entry name" value="TRANSCRIPTIONAL REGULATOR, GNTR FAMILY"/>
    <property type="match status" value="1"/>
</dbReference>
<dbReference type="InterPro" id="IPR008920">
    <property type="entry name" value="TF_FadR/GntR_C"/>
</dbReference>
<dbReference type="Pfam" id="PF00392">
    <property type="entry name" value="GntR"/>
    <property type="match status" value="1"/>
</dbReference>
<dbReference type="STRING" id="670482.SAMN04488542_11626"/>
<keyword evidence="3" id="KW-0804">Transcription</keyword>
<dbReference type="Pfam" id="PF07729">
    <property type="entry name" value="FCD"/>
    <property type="match status" value="1"/>
</dbReference>
<dbReference type="RefSeq" id="WP_091231568.1">
    <property type="nucleotide sequence ID" value="NZ_FNBG01000016.1"/>
</dbReference>
<evidence type="ECO:0000313" key="6">
    <source>
        <dbReference type="EMBL" id="SDF74316.1"/>
    </source>
</evidence>
<sequence length="238" mass="26653">MQPIKVETEKGHEIVQRVILSQIEEGLLQPGQKLPSVVDLSTSFGVGRSTIREALSALKATGWIDVKHGGGTFINKVLPTSQSNSRDPFEESENVREILEVRIWLESGSAAFAAQRRNDQDLERLKQIIEQMEQALEMNDTQMSEHADIEFHLAIAAASHNELLNTLMSSLSCKLTETIGKTRQLWFYEDKSSSILLLKEHQSIYHAILAQNSELASQLIQAHLYKVANVLKHGAIQD</sequence>
<evidence type="ECO:0000256" key="1">
    <source>
        <dbReference type="ARBA" id="ARBA00023015"/>
    </source>
</evidence>
<evidence type="ECO:0000313" key="7">
    <source>
        <dbReference type="Proteomes" id="UP000198972"/>
    </source>
</evidence>
<dbReference type="SMART" id="SM00345">
    <property type="entry name" value="HTH_GNTR"/>
    <property type="match status" value="1"/>
</dbReference>
<keyword evidence="7" id="KW-1185">Reference proteome</keyword>
<dbReference type="SMART" id="SM00895">
    <property type="entry name" value="FCD"/>
    <property type="match status" value="1"/>
</dbReference>
<dbReference type="PRINTS" id="PR00035">
    <property type="entry name" value="HTHGNTR"/>
</dbReference>
<evidence type="ECO:0000256" key="2">
    <source>
        <dbReference type="ARBA" id="ARBA00023125"/>
    </source>
</evidence>
<evidence type="ECO:0000256" key="4">
    <source>
        <dbReference type="SAM" id="Coils"/>
    </source>
</evidence>
<dbReference type="GO" id="GO:0003700">
    <property type="term" value="F:DNA-binding transcription factor activity"/>
    <property type="evidence" value="ECO:0007669"/>
    <property type="project" value="InterPro"/>
</dbReference>
<evidence type="ECO:0000256" key="3">
    <source>
        <dbReference type="ARBA" id="ARBA00023163"/>
    </source>
</evidence>
<dbReference type="EMBL" id="FNBG01000016">
    <property type="protein sequence ID" value="SDF74316.1"/>
    <property type="molecule type" value="Genomic_DNA"/>
</dbReference>
<dbReference type="InterPro" id="IPR011711">
    <property type="entry name" value="GntR_C"/>
</dbReference>
<dbReference type="GO" id="GO:0003677">
    <property type="term" value="F:DNA binding"/>
    <property type="evidence" value="ECO:0007669"/>
    <property type="project" value="UniProtKB-KW"/>
</dbReference>
<dbReference type="CDD" id="cd07377">
    <property type="entry name" value="WHTH_GntR"/>
    <property type="match status" value="1"/>
</dbReference>
<dbReference type="InterPro" id="IPR036390">
    <property type="entry name" value="WH_DNA-bd_sf"/>
</dbReference>
<keyword evidence="2" id="KW-0238">DNA-binding</keyword>
<dbReference type="OrthoDB" id="214086at2"/>
<dbReference type="SUPFAM" id="SSF48008">
    <property type="entry name" value="GntR ligand-binding domain-like"/>
    <property type="match status" value="1"/>
</dbReference>
<evidence type="ECO:0000259" key="5">
    <source>
        <dbReference type="PROSITE" id="PS50949"/>
    </source>
</evidence>
<dbReference type="Gene3D" id="1.10.10.10">
    <property type="entry name" value="Winged helix-like DNA-binding domain superfamily/Winged helix DNA-binding domain"/>
    <property type="match status" value="1"/>
</dbReference>
<keyword evidence="1" id="KW-0805">Transcription regulation</keyword>
<keyword evidence="6" id="KW-0670">Pyruvate</keyword>
<dbReference type="Gene3D" id="1.20.120.530">
    <property type="entry name" value="GntR ligand-binding domain-like"/>
    <property type="match status" value="1"/>
</dbReference>
<keyword evidence="4" id="KW-0175">Coiled coil</keyword>
<dbReference type="AlphaFoldDB" id="A0A1G7NK30"/>
<name>A0A1G7NK30_9BACL</name>